<keyword evidence="2" id="KW-1185">Reference proteome</keyword>
<evidence type="ECO:0000313" key="2">
    <source>
        <dbReference type="Proteomes" id="UP001327219"/>
    </source>
</evidence>
<name>A0ABZ0UJN7_9RICK</name>
<reference evidence="1 2" key="1">
    <citation type="submission" date="2022-11" db="EMBL/GenBank/DDBJ databases">
        <title>Host association and intracellularity evolved multiple times independently in the Rickettsiales.</title>
        <authorList>
            <person name="Castelli M."/>
            <person name="Nardi T."/>
            <person name="Gammuto L."/>
            <person name="Bellinzona G."/>
            <person name="Sabaneyeva E."/>
            <person name="Potekhin A."/>
            <person name="Serra V."/>
            <person name="Petroni G."/>
            <person name="Sassera D."/>
        </authorList>
    </citation>
    <scope>NUCLEOTIDE SEQUENCE [LARGE SCALE GENOMIC DNA]</scope>
    <source>
        <strain evidence="1 2">NDG2</strain>
    </source>
</reference>
<dbReference type="RefSeq" id="WP_323733167.1">
    <property type="nucleotide sequence ID" value="NZ_CP110820.1"/>
</dbReference>
<organism evidence="1 2">
    <name type="scientific">Candidatus Bandiella euplotis</name>
    <dbReference type="NCBI Taxonomy" id="1664265"/>
    <lineage>
        <taxon>Bacteria</taxon>
        <taxon>Pseudomonadati</taxon>
        <taxon>Pseudomonadota</taxon>
        <taxon>Alphaproteobacteria</taxon>
        <taxon>Rickettsiales</taxon>
        <taxon>Candidatus Midichloriaceae</taxon>
        <taxon>Candidatus Bandiella</taxon>
    </lineage>
</organism>
<sequence>MTTLSSVYKWIILYAKKIPRPTVPEELREVEIDEMWHFVDSKKQIMDMESL</sequence>
<protein>
    <submittedName>
        <fullName evidence="1">IS1 family transposase</fullName>
    </submittedName>
</protein>
<dbReference type="EMBL" id="CP110820">
    <property type="protein sequence ID" value="WPX96321.1"/>
    <property type="molecule type" value="Genomic_DNA"/>
</dbReference>
<gene>
    <name evidence="1" type="ORF">Bandiella_00430</name>
</gene>
<proteinExistence type="predicted"/>
<accession>A0ABZ0UJN7</accession>
<dbReference type="Proteomes" id="UP001327219">
    <property type="component" value="Chromosome"/>
</dbReference>
<evidence type="ECO:0000313" key="1">
    <source>
        <dbReference type="EMBL" id="WPX96321.1"/>
    </source>
</evidence>